<name>A0AA39WDP4_9PEZI</name>
<feature type="region of interest" description="Disordered" evidence="1">
    <location>
        <begin position="368"/>
        <end position="599"/>
    </location>
</feature>
<feature type="compositionally biased region" description="Polar residues" evidence="1">
    <location>
        <begin position="461"/>
        <end position="473"/>
    </location>
</feature>
<feature type="compositionally biased region" description="Polar residues" evidence="1">
    <location>
        <begin position="481"/>
        <end position="490"/>
    </location>
</feature>
<evidence type="ECO:0000256" key="1">
    <source>
        <dbReference type="SAM" id="MobiDB-lite"/>
    </source>
</evidence>
<evidence type="ECO:0008006" key="4">
    <source>
        <dbReference type="Google" id="ProtNLM"/>
    </source>
</evidence>
<proteinExistence type="predicted"/>
<dbReference type="AlphaFoldDB" id="A0AA39WDP4"/>
<feature type="compositionally biased region" description="Pro residues" evidence="1">
    <location>
        <begin position="443"/>
        <end position="454"/>
    </location>
</feature>
<evidence type="ECO:0000313" key="3">
    <source>
        <dbReference type="Proteomes" id="UP001175000"/>
    </source>
</evidence>
<organism evidence="2 3">
    <name type="scientific">Immersiella caudata</name>
    <dbReference type="NCBI Taxonomy" id="314043"/>
    <lineage>
        <taxon>Eukaryota</taxon>
        <taxon>Fungi</taxon>
        <taxon>Dikarya</taxon>
        <taxon>Ascomycota</taxon>
        <taxon>Pezizomycotina</taxon>
        <taxon>Sordariomycetes</taxon>
        <taxon>Sordariomycetidae</taxon>
        <taxon>Sordariales</taxon>
        <taxon>Lasiosphaeriaceae</taxon>
        <taxon>Immersiella</taxon>
    </lineage>
</organism>
<accession>A0AA39WDP4</accession>
<feature type="compositionally biased region" description="Basic residues" evidence="1">
    <location>
        <begin position="643"/>
        <end position="653"/>
    </location>
</feature>
<keyword evidence="3" id="KW-1185">Reference proteome</keyword>
<comment type="caution">
    <text evidence="2">The sequence shown here is derived from an EMBL/GenBank/DDBJ whole genome shotgun (WGS) entry which is preliminary data.</text>
</comment>
<gene>
    <name evidence="2" type="ORF">B0T14DRAFT_591238</name>
</gene>
<sequence length="653" mass="70043">MASVHQMADSSSEFSLMENKGAGGGFMWQDPHDEAGPSDFFDEFVVLDGVDSSTSAAAGPEGGEYGGDLEHLRSATAAVTPPLVSGAAMVQQQQQQQQRQTRVPVAADAHHLDMIDMGGIPPNCREGPGKGSISDSELLELEGLTMRSPRTQMAPASSSVPTSPTKGASSRKTGRFEALYVKARDKMATIQGKVRPQLPQLSTAKMEPVKQRAPSKSQFPVSPPLCAAPDRPPQNSMPDGLPHAPVLELNTTVLSDIFGPDMPPLHTPLVNGLPGDHPHFWPFTDPNTFTSSSTDSFWVDPSDTMDIDDPNFFSTSFARNGNNNPTNDFRLPVRPPPQRQLHVSGLMIHMPQPRGPSSTVLHPSHQIALSHPPPAGVNAPFHYPPPPIPVTPSRRNGQPDVSPRRHGPRAPSSGARHHHRYPSGTSPRKPGPAPHSTSSGSIPPSPSPGPVPPPRLHRRSASVQQLLHHNGNQAHIDDPHSNSNSIQQSALRKRKSWTTSRRVSDGSHPHSGPSPRKTLGARRASSSNIRSHHQNHNGTSANPSADPSPNPNSNSASSAGAFVNFTPSDHKVLMRGVAPSGSSKTKARRDREAQEQKRKLGEAVRLAVQAAGGDVTKLEKGIVLDMLEGDTSNGNKKGEREGRKRGRRRVSFG</sequence>
<feature type="compositionally biased region" description="Basic and acidic residues" evidence="1">
    <location>
        <begin position="589"/>
        <end position="599"/>
    </location>
</feature>
<feature type="compositionally biased region" description="Low complexity" evidence="1">
    <location>
        <begin position="154"/>
        <end position="165"/>
    </location>
</feature>
<protein>
    <recommendedName>
        <fullName evidence="4">Developmental regulatory protein wetA</fullName>
    </recommendedName>
</protein>
<dbReference type="EMBL" id="JAULSU010000006">
    <property type="protein sequence ID" value="KAK0613486.1"/>
    <property type="molecule type" value="Genomic_DNA"/>
</dbReference>
<feature type="region of interest" description="Disordered" evidence="1">
    <location>
        <begin position="148"/>
        <end position="172"/>
    </location>
</feature>
<dbReference type="Proteomes" id="UP001175000">
    <property type="component" value="Unassembled WGS sequence"/>
</dbReference>
<feature type="compositionally biased region" description="Low complexity" evidence="1">
    <location>
        <begin position="540"/>
        <end position="559"/>
    </location>
</feature>
<feature type="region of interest" description="Disordered" evidence="1">
    <location>
        <begin position="628"/>
        <end position="653"/>
    </location>
</feature>
<reference evidence="2" key="1">
    <citation type="submission" date="2023-06" db="EMBL/GenBank/DDBJ databases">
        <title>Genome-scale phylogeny and comparative genomics of the fungal order Sordariales.</title>
        <authorList>
            <consortium name="Lawrence Berkeley National Laboratory"/>
            <person name="Hensen N."/>
            <person name="Bonometti L."/>
            <person name="Westerberg I."/>
            <person name="Brannstrom I.O."/>
            <person name="Guillou S."/>
            <person name="Cros-Aarteil S."/>
            <person name="Calhoun S."/>
            <person name="Haridas S."/>
            <person name="Kuo A."/>
            <person name="Mondo S."/>
            <person name="Pangilinan J."/>
            <person name="Riley R."/>
            <person name="Labutti K."/>
            <person name="Andreopoulos B."/>
            <person name="Lipzen A."/>
            <person name="Chen C."/>
            <person name="Yanf M."/>
            <person name="Daum C."/>
            <person name="Ng V."/>
            <person name="Clum A."/>
            <person name="Steindorff A."/>
            <person name="Ohm R."/>
            <person name="Martin F."/>
            <person name="Silar P."/>
            <person name="Natvig D."/>
            <person name="Lalanne C."/>
            <person name="Gautier V."/>
            <person name="Ament-Velasquez S.L."/>
            <person name="Kruys A."/>
            <person name="Hutchinson M.I."/>
            <person name="Powell A.J."/>
            <person name="Barry K."/>
            <person name="Miller A.N."/>
            <person name="Grigoriev I.V."/>
            <person name="Debuchy R."/>
            <person name="Gladieux P."/>
            <person name="Thoren M.H."/>
            <person name="Johannesson H."/>
        </authorList>
    </citation>
    <scope>NUCLEOTIDE SEQUENCE</scope>
    <source>
        <strain evidence="2">CBS 606.72</strain>
    </source>
</reference>
<evidence type="ECO:0000313" key="2">
    <source>
        <dbReference type="EMBL" id="KAK0613486.1"/>
    </source>
</evidence>